<accession>A0A937KDH6</accession>
<dbReference type="RefSeq" id="WP_202859082.1">
    <property type="nucleotide sequence ID" value="NZ_JAEUGD010000066.1"/>
</dbReference>
<dbReference type="AlphaFoldDB" id="A0A937KDH6"/>
<dbReference type="Pfam" id="PF00144">
    <property type="entry name" value="Beta-lactamase"/>
    <property type="match status" value="1"/>
</dbReference>
<dbReference type="SUPFAM" id="SSF56601">
    <property type="entry name" value="beta-lactamase/transpeptidase-like"/>
    <property type="match status" value="1"/>
</dbReference>
<gene>
    <name evidence="2" type="ORF">JMN32_22735</name>
</gene>
<name>A0A937KDH6_9BACT</name>
<keyword evidence="3" id="KW-1185">Reference proteome</keyword>
<proteinExistence type="predicted"/>
<comment type="caution">
    <text evidence="2">The sequence shown here is derived from an EMBL/GenBank/DDBJ whole genome shotgun (WGS) entry which is preliminary data.</text>
</comment>
<dbReference type="EMBL" id="JAEUGD010000066">
    <property type="protein sequence ID" value="MBL6449146.1"/>
    <property type="molecule type" value="Genomic_DNA"/>
</dbReference>
<feature type="domain" description="Beta-lactamase-related" evidence="1">
    <location>
        <begin position="12"/>
        <end position="50"/>
    </location>
</feature>
<dbReference type="Gene3D" id="3.40.710.10">
    <property type="entry name" value="DD-peptidase/beta-lactamase superfamily"/>
    <property type="match status" value="1"/>
</dbReference>
<evidence type="ECO:0000313" key="2">
    <source>
        <dbReference type="EMBL" id="MBL6449146.1"/>
    </source>
</evidence>
<evidence type="ECO:0000313" key="3">
    <source>
        <dbReference type="Proteomes" id="UP000614216"/>
    </source>
</evidence>
<sequence>MLVRVTIDYSATVFEAASISKPVFTYFVMKQVEKGVLDIDTPVYKYLPKKEIVSGRRHKLITTGVQFCSGQRRGCGNSLAE</sequence>
<organism evidence="2 3">
    <name type="scientific">Fulvivirga marina</name>
    <dbReference type="NCBI Taxonomy" id="2494733"/>
    <lineage>
        <taxon>Bacteria</taxon>
        <taxon>Pseudomonadati</taxon>
        <taxon>Bacteroidota</taxon>
        <taxon>Cytophagia</taxon>
        <taxon>Cytophagales</taxon>
        <taxon>Fulvivirgaceae</taxon>
        <taxon>Fulvivirga</taxon>
    </lineage>
</organism>
<dbReference type="GO" id="GO:0016787">
    <property type="term" value="F:hydrolase activity"/>
    <property type="evidence" value="ECO:0007669"/>
    <property type="project" value="UniProtKB-KW"/>
</dbReference>
<reference evidence="2" key="1">
    <citation type="submission" date="2021-01" db="EMBL/GenBank/DDBJ databases">
        <title>Fulvivirga kasyanovii gen. nov., sp nov., a novel member of the phylum Bacteroidetes isolated from seawater in a mussel farm.</title>
        <authorList>
            <person name="Zhao L.-H."/>
            <person name="Wang Z.-J."/>
        </authorList>
    </citation>
    <scope>NUCLEOTIDE SEQUENCE</scope>
    <source>
        <strain evidence="2">29W222</strain>
    </source>
</reference>
<dbReference type="Proteomes" id="UP000614216">
    <property type="component" value="Unassembled WGS sequence"/>
</dbReference>
<protein>
    <submittedName>
        <fullName evidence="2">Serine hydrolase</fullName>
    </submittedName>
</protein>
<keyword evidence="2" id="KW-0378">Hydrolase</keyword>
<dbReference type="InterPro" id="IPR001466">
    <property type="entry name" value="Beta-lactam-related"/>
</dbReference>
<evidence type="ECO:0000259" key="1">
    <source>
        <dbReference type="Pfam" id="PF00144"/>
    </source>
</evidence>
<dbReference type="InterPro" id="IPR012338">
    <property type="entry name" value="Beta-lactam/transpept-like"/>
</dbReference>